<organism evidence="2 3">
    <name type="scientific">Aliiglaciecola lipolytica E3</name>
    <dbReference type="NCBI Taxonomy" id="1127673"/>
    <lineage>
        <taxon>Bacteria</taxon>
        <taxon>Pseudomonadati</taxon>
        <taxon>Pseudomonadota</taxon>
        <taxon>Gammaproteobacteria</taxon>
        <taxon>Alteromonadales</taxon>
        <taxon>Alteromonadaceae</taxon>
        <taxon>Aliiglaciecola</taxon>
    </lineage>
</organism>
<accession>K6X4K2</accession>
<feature type="signal peptide" evidence="1">
    <location>
        <begin position="1"/>
        <end position="23"/>
    </location>
</feature>
<dbReference type="Proteomes" id="UP000006334">
    <property type="component" value="Unassembled WGS sequence"/>
</dbReference>
<evidence type="ECO:0000313" key="3">
    <source>
        <dbReference type="Proteomes" id="UP000006334"/>
    </source>
</evidence>
<keyword evidence="3" id="KW-1185">Reference proteome</keyword>
<protein>
    <submittedName>
        <fullName evidence="2">Uncharacterized protein</fullName>
    </submittedName>
</protein>
<keyword evidence="1" id="KW-0732">Signal</keyword>
<gene>
    <name evidence="2" type="ORF">GLIP_2938</name>
</gene>
<evidence type="ECO:0000256" key="1">
    <source>
        <dbReference type="SAM" id="SignalP"/>
    </source>
</evidence>
<dbReference type="AlphaFoldDB" id="K6X4K2"/>
<sequence>MKSVLRILSFTFITFASSASVYAQSDQQPLDTDELVPESTQTVTQVNGKILIEDTIRGSREQPRVLSIVPWQPPRDKASLPSPFVKRIEQDFMPLDRDEFTRKVKHFDRVNGEK</sequence>
<dbReference type="STRING" id="1127673.GLIP_2938"/>
<evidence type="ECO:0000313" key="2">
    <source>
        <dbReference type="EMBL" id="GAC15559.1"/>
    </source>
</evidence>
<proteinExistence type="predicted"/>
<comment type="caution">
    <text evidence="2">The sequence shown here is derived from an EMBL/GenBank/DDBJ whole genome shotgun (WGS) entry which is preliminary data.</text>
</comment>
<dbReference type="RefSeq" id="WP_008845364.1">
    <property type="nucleotide sequence ID" value="NZ_BAEN01000059.1"/>
</dbReference>
<feature type="chain" id="PRO_5003896387" evidence="1">
    <location>
        <begin position="24"/>
        <end position="114"/>
    </location>
</feature>
<dbReference type="OrthoDB" id="5397661at2"/>
<dbReference type="EMBL" id="BAEN01000059">
    <property type="protein sequence ID" value="GAC15559.1"/>
    <property type="molecule type" value="Genomic_DNA"/>
</dbReference>
<name>K6X4K2_9ALTE</name>
<reference evidence="2 3" key="1">
    <citation type="journal article" date="2017" name="Antonie Van Leeuwenhoek">
        <title>Rhizobium rhizosphaerae sp. nov., a novel species isolated from rice rhizosphere.</title>
        <authorList>
            <person name="Zhao J.J."/>
            <person name="Zhang J."/>
            <person name="Zhang R.J."/>
            <person name="Zhang C.W."/>
            <person name="Yin H.Q."/>
            <person name="Zhang X.X."/>
        </authorList>
    </citation>
    <scope>NUCLEOTIDE SEQUENCE [LARGE SCALE GENOMIC DNA]</scope>
    <source>
        <strain evidence="2 3">E3</strain>
    </source>
</reference>